<dbReference type="PROSITE" id="PS51257">
    <property type="entry name" value="PROKAR_LIPOPROTEIN"/>
    <property type="match status" value="1"/>
</dbReference>
<evidence type="ECO:0000313" key="4">
    <source>
        <dbReference type="EMBL" id="GAA4058141.1"/>
    </source>
</evidence>
<dbReference type="EMBL" id="BAABCS010000021">
    <property type="protein sequence ID" value="GAA4058141.1"/>
    <property type="molecule type" value="Genomic_DNA"/>
</dbReference>
<organism evidence="4 5">
    <name type="scientific">Flavobacterium chungnamense</name>
    <dbReference type="NCBI Taxonomy" id="706182"/>
    <lineage>
        <taxon>Bacteria</taxon>
        <taxon>Pseudomonadati</taxon>
        <taxon>Bacteroidota</taxon>
        <taxon>Flavobacteriia</taxon>
        <taxon>Flavobacteriales</taxon>
        <taxon>Flavobacteriaceae</taxon>
        <taxon>Flavobacterium</taxon>
    </lineage>
</organism>
<dbReference type="Proteomes" id="UP001500426">
    <property type="component" value="Unassembled WGS sequence"/>
</dbReference>
<feature type="chain" id="PRO_5047161975" description="EGF-like domain-containing protein" evidence="1">
    <location>
        <begin position="23"/>
        <end position="195"/>
    </location>
</feature>
<name>A0ABP7V379_9FLAO</name>
<reference evidence="5" key="1">
    <citation type="journal article" date="2019" name="Int. J. Syst. Evol. Microbiol.">
        <title>The Global Catalogue of Microorganisms (GCM) 10K type strain sequencing project: providing services to taxonomists for standard genome sequencing and annotation.</title>
        <authorList>
            <consortium name="The Broad Institute Genomics Platform"/>
            <consortium name="The Broad Institute Genome Sequencing Center for Infectious Disease"/>
            <person name="Wu L."/>
            <person name="Ma J."/>
        </authorList>
    </citation>
    <scope>NUCLEOTIDE SEQUENCE [LARGE SCALE GENOMIC DNA]</scope>
    <source>
        <strain evidence="5">JCM 17068</strain>
    </source>
</reference>
<protein>
    <recommendedName>
        <fullName evidence="2 3">EGF-like domain-containing protein</fullName>
    </recommendedName>
</protein>
<evidence type="ECO:0000259" key="2">
    <source>
        <dbReference type="PROSITE" id="PS00022"/>
    </source>
</evidence>
<dbReference type="PROSITE" id="PS01186">
    <property type="entry name" value="EGF_2"/>
    <property type="match status" value="1"/>
</dbReference>
<dbReference type="PROSITE" id="PS00022">
    <property type="entry name" value="EGF_1"/>
    <property type="match status" value="1"/>
</dbReference>
<keyword evidence="1" id="KW-0732">Signal</keyword>
<proteinExistence type="predicted"/>
<dbReference type="InterPro" id="IPR000742">
    <property type="entry name" value="EGF"/>
</dbReference>
<keyword evidence="5" id="KW-1185">Reference proteome</keyword>
<evidence type="ECO:0000256" key="1">
    <source>
        <dbReference type="SAM" id="SignalP"/>
    </source>
</evidence>
<dbReference type="RefSeq" id="WP_345095361.1">
    <property type="nucleotide sequence ID" value="NZ_BAABCS010000021.1"/>
</dbReference>
<gene>
    <name evidence="4" type="ORF">GCM10022388_26250</name>
</gene>
<feature type="domain" description="EGF-like" evidence="2 3">
    <location>
        <begin position="46"/>
        <end position="57"/>
    </location>
</feature>
<accession>A0ABP7V379</accession>
<sequence>MKNCIKGLSMLLIIALFFGCSKDDSGSSCTSITCLNGGVSRADCGCDCPQGYTGGNCGTQVTPSQILITKIKVTTFPNNRTNGNFWDETALGNFVRPDIFPYLTRGSTALLQGTAVQDAVNTNVYTWTPTTPVVLTQSQISSLYTLSLYDEDSLTNEFMGGWDFYIYNSSGGFPTTRTVGAAGPVTFELTLSYVW</sequence>
<comment type="caution">
    <text evidence="4">The sequence shown here is derived from an EMBL/GenBank/DDBJ whole genome shotgun (WGS) entry which is preliminary data.</text>
</comment>
<feature type="signal peptide" evidence="1">
    <location>
        <begin position="1"/>
        <end position="22"/>
    </location>
</feature>
<evidence type="ECO:0000259" key="3">
    <source>
        <dbReference type="PROSITE" id="PS01186"/>
    </source>
</evidence>
<evidence type="ECO:0000313" key="5">
    <source>
        <dbReference type="Proteomes" id="UP001500426"/>
    </source>
</evidence>